<sequence>MFKTSWFFLLFYIASGCGNFGKLDFIARLPNALKENSGIAYYPESGSLWLVEDNGNKDIIYNVDFKGNIMKELEVKNAKNHDWEDLTTDKKGNLYIGDFGNNDNDRKNLVIYKLPNPNSKSGKKIRAQQIKFNYPEQEGFPPGRHRKLFDAEAFFHHGSHLYIITKNRANPFTGEAMIYKVPDRPGDYKAKLLGRIKTCGDWDTCQVTSADISPNGKDIVLLGYGKLWSLSNFDLATDDFTKVKSREIDLDVRTQLESVCFKDNTSLFLSDEEQHKLGRNLYSYNFKR</sequence>
<keyword evidence="2" id="KW-1185">Reference proteome</keyword>
<name>A0ACC7LPG6_9FLAO</name>
<dbReference type="EMBL" id="JBHFPV010000001">
    <property type="protein sequence ID" value="MFH6603462.1"/>
    <property type="molecule type" value="Genomic_DNA"/>
</dbReference>
<reference evidence="1" key="1">
    <citation type="submission" date="2024-09" db="EMBL/GenBank/DDBJ databases">
        <authorList>
            <person name="Liu J."/>
        </authorList>
    </citation>
    <scope>NUCLEOTIDE SEQUENCE</scope>
    <source>
        <strain evidence="1">NBU2967</strain>
    </source>
</reference>
<comment type="caution">
    <text evidence="1">The sequence shown here is derived from an EMBL/GenBank/DDBJ whole genome shotgun (WGS) entry which is preliminary data.</text>
</comment>
<accession>A0ACC7LPG6</accession>
<dbReference type="Proteomes" id="UP001595191">
    <property type="component" value="Unassembled WGS sequence"/>
</dbReference>
<evidence type="ECO:0000313" key="1">
    <source>
        <dbReference type="EMBL" id="MFH6603462.1"/>
    </source>
</evidence>
<proteinExistence type="predicted"/>
<evidence type="ECO:0000313" key="2">
    <source>
        <dbReference type="Proteomes" id="UP001595191"/>
    </source>
</evidence>
<gene>
    <name evidence="1" type="ORF">ACEZ3G_08235</name>
</gene>
<organism evidence="1 2">
    <name type="scientific">Meishania litoralis</name>
    <dbReference type="NCBI Taxonomy" id="3434685"/>
    <lineage>
        <taxon>Bacteria</taxon>
        <taxon>Pseudomonadati</taxon>
        <taxon>Bacteroidota</taxon>
        <taxon>Flavobacteriia</taxon>
        <taxon>Flavobacteriales</taxon>
        <taxon>Flavobacteriaceae</taxon>
        <taxon>Meishania</taxon>
    </lineage>
</organism>
<protein>
    <submittedName>
        <fullName evidence="1">Uncharacterized protein</fullName>
    </submittedName>
</protein>